<evidence type="ECO:0000256" key="4">
    <source>
        <dbReference type="SAM" id="MobiDB-lite"/>
    </source>
</evidence>
<dbReference type="GO" id="GO:0006412">
    <property type="term" value="P:translation"/>
    <property type="evidence" value="ECO:0007669"/>
    <property type="project" value="UniProtKB-KW"/>
</dbReference>
<evidence type="ECO:0000259" key="5">
    <source>
        <dbReference type="Pfam" id="PF01765"/>
    </source>
</evidence>
<evidence type="ECO:0000256" key="1">
    <source>
        <dbReference type="ARBA" id="ARBA00005912"/>
    </source>
</evidence>
<dbReference type="GO" id="GO:0043023">
    <property type="term" value="F:ribosomal large subunit binding"/>
    <property type="evidence" value="ECO:0007669"/>
    <property type="project" value="TreeGrafter"/>
</dbReference>
<organism evidence="6 7">
    <name type="scientific">Escovopsis weberi</name>
    <dbReference type="NCBI Taxonomy" id="150374"/>
    <lineage>
        <taxon>Eukaryota</taxon>
        <taxon>Fungi</taxon>
        <taxon>Dikarya</taxon>
        <taxon>Ascomycota</taxon>
        <taxon>Pezizomycotina</taxon>
        <taxon>Sordariomycetes</taxon>
        <taxon>Hypocreomycetidae</taxon>
        <taxon>Hypocreales</taxon>
        <taxon>Hypocreaceae</taxon>
        <taxon>Escovopsis</taxon>
    </lineage>
</organism>
<dbReference type="Gene3D" id="3.30.1360.40">
    <property type="match status" value="1"/>
</dbReference>
<comment type="similarity">
    <text evidence="1">Belongs to the RRF family.</text>
</comment>
<comment type="caution">
    <text evidence="6">The sequence shown here is derived from an EMBL/GenBank/DDBJ whole genome shotgun (WGS) entry which is preliminary data.</text>
</comment>
<dbReference type="PANTHER" id="PTHR20982">
    <property type="entry name" value="RIBOSOME RECYCLING FACTOR"/>
    <property type="match status" value="1"/>
</dbReference>
<feature type="compositionally biased region" description="Low complexity" evidence="4">
    <location>
        <begin position="62"/>
        <end position="84"/>
    </location>
</feature>
<keyword evidence="7" id="KW-1185">Reference proteome</keyword>
<comment type="function">
    <text evidence="3">Necessary for protein synthesis in mitochondria. Functions as a ribosome recycling factor in mitochondria.</text>
</comment>
<sequence>MQQQQQQQQRKQPPENPLDMSALTAAYAAADAHFRAEIQQVLHGGRFNPDSLGAVPVPLKHSASPPSNSSSSSHSSSSSSAAPPTETFHLRELAQIVPRPGRTISLLVNDRRYIKDIMSAIQKSPDFNQQPQRSADNELELLLRVELERKDDLARRVRDACRAWRERVRQARTRHEKTLQDWKKAKLVLPDVIRKAEREMQKVQDKKMKEVDQEEAQALKQLDRQ</sequence>
<dbReference type="Pfam" id="PF01765">
    <property type="entry name" value="RRF"/>
    <property type="match status" value="1"/>
</dbReference>
<evidence type="ECO:0000256" key="2">
    <source>
        <dbReference type="ARBA" id="ARBA00022917"/>
    </source>
</evidence>
<dbReference type="OrthoDB" id="407355at2759"/>
<feature type="compositionally biased region" description="Basic and acidic residues" evidence="4">
    <location>
        <begin position="200"/>
        <end position="211"/>
    </location>
</feature>
<dbReference type="SUPFAM" id="SSF55194">
    <property type="entry name" value="Ribosome recycling factor, RRF"/>
    <property type="match status" value="1"/>
</dbReference>
<dbReference type="Gene3D" id="1.10.132.20">
    <property type="entry name" value="Ribosome-recycling factor"/>
    <property type="match status" value="1"/>
</dbReference>
<dbReference type="GO" id="GO:0005739">
    <property type="term" value="C:mitochondrion"/>
    <property type="evidence" value="ECO:0007669"/>
    <property type="project" value="TreeGrafter"/>
</dbReference>
<dbReference type="InterPro" id="IPR023584">
    <property type="entry name" value="Ribosome_recyc_fac_dom"/>
</dbReference>
<feature type="region of interest" description="Disordered" evidence="4">
    <location>
        <begin position="200"/>
        <end position="225"/>
    </location>
</feature>
<name>A0A0M8MXN4_ESCWE</name>
<dbReference type="Proteomes" id="UP000053831">
    <property type="component" value="Unassembled WGS sequence"/>
</dbReference>
<reference evidence="6 7" key="1">
    <citation type="submission" date="2015-07" db="EMBL/GenBank/DDBJ databases">
        <title>The genome of the fungus Escovopsis weberi, a specialized disease agent of ant agriculture.</title>
        <authorList>
            <person name="de Man T.J."/>
            <person name="Stajich J.E."/>
            <person name="Kubicek C.P."/>
            <person name="Chenthamara K."/>
            <person name="Atanasova L."/>
            <person name="Druzhinina I.S."/>
            <person name="Birnbaum S."/>
            <person name="Barribeau S.M."/>
            <person name="Teiling C."/>
            <person name="Suen G."/>
            <person name="Currie C."/>
            <person name="Gerardo N.M."/>
        </authorList>
    </citation>
    <scope>NUCLEOTIDE SEQUENCE [LARGE SCALE GENOMIC DNA]</scope>
</reference>
<feature type="domain" description="Ribosome recycling factor" evidence="5">
    <location>
        <begin position="36"/>
        <end position="221"/>
    </location>
</feature>
<gene>
    <name evidence="6" type="ORF">ESCO_000265</name>
</gene>
<dbReference type="AlphaFoldDB" id="A0A0M8MXN4"/>
<protein>
    <submittedName>
        <fullName evidence="6">Ribosome-recycling factor</fullName>
    </submittedName>
</protein>
<dbReference type="EMBL" id="LGSR01000020">
    <property type="protein sequence ID" value="KOS18937.1"/>
    <property type="molecule type" value="Genomic_DNA"/>
</dbReference>
<evidence type="ECO:0000256" key="3">
    <source>
        <dbReference type="ARBA" id="ARBA00024909"/>
    </source>
</evidence>
<dbReference type="InterPro" id="IPR036191">
    <property type="entry name" value="RRF_sf"/>
</dbReference>
<dbReference type="InterPro" id="IPR002661">
    <property type="entry name" value="Ribosome_recyc_fac"/>
</dbReference>
<proteinExistence type="inferred from homology"/>
<dbReference type="STRING" id="150374.A0A0M8MXN4"/>
<evidence type="ECO:0000313" key="6">
    <source>
        <dbReference type="EMBL" id="KOS18937.1"/>
    </source>
</evidence>
<feature type="region of interest" description="Disordered" evidence="4">
    <location>
        <begin position="45"/>
        <end position="85"/>
    </location>
</feature>
<accession>A0A0M8MXN4</accession>
<dbReference type="PANTHER" id="PTHR20982:SF3">
    <property type="entry name" value="MITOCHONDRIAL RIBOSOME RECYCLING FACTOR PSEUDO 1"/>
    <property type="match status" value="1"/>
</dbReference>
<keyword evidence="2" id="KW-0648">Protein biosynthesis</keyword>
<evidence type="ECO:0000313" key="7">
    <source>
        <dbReference type="Proteomes" id="UP000053831"/>
    </source>
</evidence>
<feature type="region of interest" description="Disordered" evidence="4">
    <location>
        <begin position="1"/>
        <end position="23"/>
    </location>
</feature>